<evidence type="ECO:0000313" key="2">
    <source>
        <dbReference type="EMBL" id="SFC78312.1"/>
    </source>
</evidence>
<feature type="region of interest" description="Disordered" evidence="1">
    <location>
        <begin position="493"/>
        <end position="520"/>
    </location>
</feature>
<evidence type="ECO:0000313" key="3">
    <source>
        <dbReference type="Proteomes" id="UP000182258"/>
    </source>
</evidence>
<feature type="region of interest" description="Disordered" evidence="1">
    <location>
        <begin position="529"/>
        <end position="548"/>
    </location>
</feature>
<dbReference type="SMART" id="SM00028">
    <property type="entry name" value="TPR"/>
    <property type="match status" value="4"/>
</dbReference>
<organism evidence="2 3">
    <name type="scientific">Devosia psychrophila</name>
    <dbReference type="NCBI Taxonomy" id="728005"/>
    <lineage>
        <taxon>Bacteria</taxon>
        <taxon>Pseudomonadati</taxon>
        <taxon>Pseudomonadota</taxon>
        <taxon>Alphaproteobacteria</taxon>
        <taxon>Hyphomicrobiales</taxon>
        <taxon>Devosiaceae</taxon>
        <taxon>Devosia</taxon>
    </lineage>
</organism>
<dbReference type="Gene3D" id="1.25.40.10">
    <property type="entry name" value="Tetratricopeptide repeat domain"/>
    <property type="match status" value="2"/>
</dbReference>
<name>A0A1I1M0N6_9HYPH</name>
<dbReference type="OrthoDB" id="7324591at2"/>
<feature type="compositionally biased region" description="Low complexity" evidence="1">
    <location>
        <begin position="529"/>
        <end position="547"/>
    </location>
</feature>
<dbReference type="STRING" id="728005.SAMN04488059_11135"/>
<reference evidence="2 3" key="1">
    <citation type="submission" date="2016-10" db="EMBL/GenBank/DDBJ databases">
        <authorList>
            <person name="de Groot N.N."/>
        </authorList>
    </citation>
    <scope>NUCLEOTIDE SEQUENCE [LARGE SCALE GENOMIC DNA]</scope>
    <source>
        <strain evidence="2 3">CGMCC 1.10210</strain>
    </source>
</reference>
<gene>
    <name evidence="2" type="ORF">SAMN04488059_11135</name>
</gene>
<protein>
    <submittedName>
        <fullName evidence="2">Tetratricopeptide repeat-containing protein</fullName>
    </submittedName>
</protein>
<dbReference type="InterPro" id="IPR019734">
    <property type="entry name" value="TPR_rpt"/>
</dbReference>
<dbReference type="EMBL" id="FOMB01000011">
    <property type="protein sequence ID" value="SFC78312.1"/>
    <property type="molecule type" value="Genomic_DNA"/>
</dbReference>
<dbReference type="SUPFAM" id="SSF48452">
    <property type="entry name" value="TPR-like"/>
    <property type="match status" value="1"/>
</dbReference>
<dbReference type="Proteomes" id="UP000182258">
    <property type="component" value="Unassembled WGS sequence"/>
</dbReference>
<dbReference type="InterPro" id="IPR011990">
    <property type="entry name" value="TPR-like_helical_dom_sf"/>
</dbReference>
<dbReference type="AlphaFoldDB" id="A0A1I1M0N6"/>
<dbReference type="RefSeq" id="WP_052952924.1">
    <property type="nucleotide sequence ID" value="NZ_FOMB01000011.1"/>
</dbReference>
<sequence length="720" mass="76494">MRIIVYFILATLGIIIGYSAYAQQTSQSHLGSADVGPILIAQAPSQPAPGVTTTLETAPASPISAPVAGTPPVATTVAAPAAASPPVDETALRYFARQGDTARMQAELERLRSLHPGWEPPTNLLSDEYVPDADIVRIWDLFTAGDYAGVRAALATKQAADPNFVPSDDLLKSLALGESALRLRNASDAKQYETVISVAANNPELLTCEAIDNLWRLAEAFANTGNNQRAIDAYAYVLGNCDDPAQRYATVQKAIELLDRADLQPLLALERAGPDGISEFAALRLDLARRAVAASLEDDGEAPLPDDIALLEQTARDGDNAEDMRLLGWSELAQKRNDAGRRWFEAAMEADPSAESAQGLGAALLDLGDPQAAEAAIADYADDNDQINGLYLDASAALLALQPRIEVESGVLGRIVSAVMAARRATAAQELGWYAYDFQQPETAVEWFTLALRWQSDLEPAAYGLMVASNALGDAATVESIRTQWGPNSARIASFGRDSGSAAPPVPQPRPVHQASSASVVRAVHLSQPPTATTQATTGSSQSSSASRSCTKFVPAGSLSSGAALGHGWCLMQLNRPAQAVDHFNRALQSGSESTRSDAAYGLSLAYVRLGLADNAAVAAATAPISDRQAVELEIAIYSEKAISAYDIGDYRRALDALDERARYAPERNDLLTLRAWSYYHLKRYRESQRIFEAVAATGYGEAVGGLQAANAALLASQSN</sequence>
<accession>A0A1I1M0N6</accession>
<evidence type="ECO:0000256" key="1">
    <source>
        <dbReference type="SAM" id="MobiDB-lite"/>
    </source>
</evidence>
<proteinExistence type="predicted"/>